<dbReference type="Pfam" id="PF21155">
    <property type="entry name" value="VpsT-like_REC"/>
    <property type="match status" value="1"/>
</dbReference>
<evidence type="ECO:0000313" key="6">
    <source>
        <dbReference type="Proteomes" id="UP000240987"/>
    </source>
</evidence>
<dbReference type="AlphaFoldDB" id="A0A2T3J751"/>
<dbReference type="InterPro" id="IPR036388">
    <property type="entry name" value="WH-like_DNA-bd_sf"/>
</dbReference>
<keyword evidence="6" id="KW-1185">Reference proteome</keyword>
<proteinExistence type="predicted"/>
<gene>
    <name evidence="5" type="ORF">C9J12_26900</name>
</gene>
<dbReference type="FunFam" id="1.10.10.10:FF:000153">
    <property type="entry name" value="LuxR family transcriptional regulator"/>
    <property type="match status" value="1"/>
</dbReference>
<accession>A0A2T3J751</accession>
<reference evidence="5 6" key="1">
    <citation type="submission" date="2018-01" db="EMBL/GenBank/DDBJ databases">
        <title>Whole genome sequencing of Histamine producing bacteria.</title>
        <authorList>
            <person name="Butler K."/>
        </authorList>
    </citation>
    <scope>NUCLEOTIDE SEQUENCE [LARGE SCALE GENOMIC DNA]</scope>
    <source>
        <strain evidence="5 6">JCM 12947</strain>
    </source>
</reference>
<organism evidence="5 6">
    <name type="scientific">Photobacterium frigidiphilum</name>
    <dbReference type="NCBI Taxonomy" id="264736"/>
    <lineage>
        <taxon>Bacteria</taxon>
        <taxon>Pseudomonadati</taxon>
        <taxon>Pseudomonadota</taxon>
        <taxon>Gammaproteobacteria</taxon>
        <taxon>Vibrionales</taxon>
        <taxon>Vibrionaceae</taxon>
        <taxon>Photobacterium</taxon>
    </lineage>
</organism>
<dbReference type="EMBL" id="PYMJ01000048">
    <property type="protein sequence ID" value="PSU44572.1"/>
    <property type="molecule type" value="Genomic_DNA"/>
</dbReference>
<keyword evidence="3" id="KW-0804">Transcription</keyword>
<dbReference type="PROSITE" id="PS00622">
    <property type="entry name" value="HTH_LUXR_1"/>
    <property type="match status" value="1"/>
</dbReference>
<dbReference type="Gene3D" id="1.10.10.10">
    <property type="entry name" value="Winged helix-like DNA-binding domain superfamily/Winged helix DNA-binding domain"/>
    <property type="match status" value="1"/>
</dbReference>
<evidence type="ECO:0000256" key="3">
    <source>
        <dbReference type="ARBA" id="ARBA00023163"/>
    </source>
</evidence>
<dbReference type="GO" id="GO:0006355">
    <property type="term" value="P:regulation of DNA-templated transcription"/>
    <property type="evidence" value="ECO:0007669"/>
    <property type="project" value="InterPro"/>
</dbReference>
<keyword evidence="2" id="KW-0238">DNA-binding</keyword>
<evidence type="ECO:0000256" key="2">
    <source>
        <dbReference type="ARBA" id="ARBA00023125"/>
    </source>
</evidence>
<dbReference type="Proteomes" id="UP000240987">
    <property type="component" value="Unassembled WGS sequence"/>
</dbReference>
<evidence type="ECO:0000259" key="4">
    <source>
        <dbReference type="PROSITE" id="PS50043"/>
    </source>
</evidence>
<dbReference type="Pfam" id="PF00196">
    <property type="entry name" value="GerE"/>
    <property type="match status" value="1"/>
</dbReference>
<dbReference type="GO" id="GO:0003677">
    <property type="term" value="F:DNA binding"/>
    <property type="evidence" value="ECO:0007669"/>
    <property type="project" value="UniProtKB-KW"/>
</dbReference>
<dbReference type="InterPro" id="IPR016032">
    <property type="entry name" value="Sig_transdc_resp-reg_C-effctor"/>
</dbReference>
<evidence type="ECO:0000256" key="1">
    <source>
        <dbReference type="ARBA" id="ARBA00023015"/>
    </source>
</evidence>
<dbReference type="CDD" id="cd06170">
    <property type="entry name" value="LuxR_C_like"/>
    <property type="match status" value="1"/>
</dbReference>
<name>A0A2T3J751_9GAMM</name>
<dbReference type="OrthoDB" id="561214at2"/>
<dbReference type="InterPro" id="IPR000792">
    <property type="entry name" value="Tscrpt_reg_LuxR_C"/>
</dbReference>
<dbReference type="RefSeq" id="WP_107245872.1">
    <property type="nucleotide sequence ID" value="NZ_PYMJ01000048.1"/>
</dbReference>
<dbReference type="PRINTS" id="PR00038">
    <property type="entry name" value="HTHLUXR"/>
</dbReference>
<dbReference type="PANTHER" id="PTHR43214">
    <property type="entry name" value="TWO-COMPONENT RESPONSE REGULATOR"/>
    <property type="match status" value="1"/>
</dbReference>
<evidence type="ECO:0000313" key="5">
    <source>
        <dbReference type="EMBL" id="PSU44572.1"/>
    </source>
</evidence>
<dbReference type="SUPFAM" id="SSF46894">
    <property type="entry name" value="C-terminal effector domain of the bipartite response regulators"/>
    <property type="match status" value="1"/>
</dbReference>
<dbReference type="InterPro" id="IPR049151">
    <property type="entry name" value="CsgD-like_REC"/>
</dbReference>
<keyword evidence="1" id="KW-0805">Transcription regulation</keyword>
<comment type="caution">
    <text evidence="5">The sequence shown here is derived from an EMBL/GenBank/DDBJ whole genome shotgun (WGS) entry which is preliminary data.</text>
</comment>
<dbReference type="Gene3D" id="3.40.50.2300">
    <property type="match status" value="1"/>
</dbReference>
<dbReference type="PANTHER" id="PTHR43214:SF38">
    <property type="entry name" value="NITRATE_NITRITE RESPONSE REGULATOR PROTEIN NARL"/>
    <property type="match status" value="1"/>
</dbReference>
<sequence length="220" mass="25676">MHKQKDNKFLFISCSSLQSSLFKEYLEKSLDISIECTTFDKLKKSELVKFNEVTIIIDHTKITDDSYDQYIDFVCTHSLITQEVFINSKDNIDIEELAKWPNIVGIFFETDELSTVVKGMRTIIDGELWLSRKVTQRLISAYRSKEPITPKHDAKLTTREKEIMKLLVSGVSNVQIAQKLYVSENTIKTHLHNVFKKIKVKNRIQAFMWAKNHYYNDISS</sequence>
<dbReference type="SMART" id="SM00421">
    <property type="entry name" value="HTH_LUXR"/>
    <property type="match status" value="1"/>
</dbReference>
<dbReference type="InterPro" id="IPR039420">
    <property type="entry name" value="WalR-like"/>
</dbReference>
<dbReference type="PROSITE" id="PS50043">
    <property type="entry name" value="HTH_LUXR_2"/>
    <property type="match status" value="1"/>
</dbReference>
<feature type="domain" description="HTH luxR-type" evidence="4">
    <location>
        <begin position="149"/>
        <end position="214"/>
    </location>
</feature>
<protein>
    <submittedName>
        <fullName evidence="5">Helix-turn-helix transcriptional regulator</fullName>
    </submittedName>
</protein>